<organism evidence="8 9">
    <name type="scientific">Amborella trichopoda</name>
    <dbReference type="NCBI Taxonomy" id="13333"/>
    <lineage>
        <taxon>Eukaryota</taxon>
        <taxon>Viridiplantae</taxon>
        <taxon>Streptophyta</taxon>
        <taxon>Embryophyta</taxon>
        <taxon>Tracheophyta</taxon>
        <taxon>Spermatophyta</taxon>
        <taxon>Magnoliopsida</taxon>
        <taxon>Amborellales</taxon>
        <taxon>Amborellaceae</taxon>
        <taxon>Amborella</taxon>
    </lineage>
</organism>
<evidence type="ECO:0000256" key="2">
    <source>
        <dbReference type="ARBA" id="ARBA00012662"/>
    </source>
</evidence>
<comment type="similarity">
    <text evidence="1">Belongs to the glycosyl hydrolase 29 family.</text>
</comment>
<dbReference type="EMBL" id="KI392069">
    <property type="protein sequence ID" value="ERN19457.1"/>
    <property type="molecule type" value="Genomic_DNA"/>
</dbReference>
<dbReference type="Proteomes" id="UP000017836">
    <property type="component" value="Unassembled WGS sequence"/>
</dbReference>
<dbReference type="Gene3D" id="3.20.20.80">
    <property type="entry name" value="Glycosidases"/>
    <property type="match status" value="1"/>
</dbReference>
<dbReference type="EC" id="3.2.1.51" evidence="2"/>
<name>U5DDF0_AMBTC</name>
<dbReference type="GO" id="GO:0005975">
    <property type="term" value="P:carbohydrate metabolic process"/>
    <property type="evidence" value="ECO:0007669"/>
    <property type="project" value="InterPro"/>
</dbReference>
<protein>
    <recommendedName>
        <fullName evidence="2">alpha-L-fucosidase</fullName>
        <ecNumber evidence="2">3.2.1.51</ecNumber>
    </recommendedName>
</protein>
<evidence type="ECO:0000256" key="1">
    <source>
        <dbReference type="ARBA" id="ARBA00007951"/>
    </source>
</evidence>
<dbReference type="AlphaFoldDB" id="U5DDF0"/>
<evidence type="ECO:0000256" key="6">
    <source>
        <dbReference type="SAM" id="MobiDB-lite"/>
    </source>
</evidence>
<dbReference type="PANTHER" id="PTHR10030:SF37">
    <property type="entry name" value="ALPHA-L-FUCOSIDASE-RELATED"/>
    <property type="match status" value="1"/>
</dbReference>
<accession>U5DDF0</accession>
<dbReference type="InterPro" id="IPR000933">
    <property type="entry name" value="Glyco_hydro_29"/>
</dbReference>
<evidence type="ECO:0000256" key="3">
    <source>
        <dbReference type="ARBA" id="ARBA00022729"/>
    </source>
</evidence>
<gene>
    <name evidence="8" type="ORF">AMTR_s00069p00183210</name>
</gene>
<dbReference type="InterPro" id="IPR017853">
    <property type="entry name" value="GH"/>
</dbReference>
<dbReference type="eggNOG" id="KOG3340">
    <property type="taxonomic scope" value="Eukaryota"/>
</dbReference>
<feature type="region of interest" description="Disordered" evidence="6">
    <location>
        <begin position="1"/>
        <end position="21"/>
    </location>
</feature>
<evidence type="ECO:0000259" key="7">
    <source>
        <dbReference type="Pfam" id="PF01120"/>
    </source>
</evidence>
<dbReference type="OMA" id="EWVMERE"/>
<proteinExistence type="inferred from homology"/>
<keyword evidence="4" id="KW-0378">Hydrolase</keyword>
<evidence type="ECO:0000256" key="5">
    <source>
        <dbReference type="ARBA" id="ARBA00023295"/>
    </source>
</evidence>
<dbReference type="InterPro" id="IPR057739">
    <property type="entry name" value="Glyco_hydro_29_N"/>
</dbReference>
<evidence type="ECO:0000256" key="4">
    <source>
        <dbReference type="ARBA" id="ARBA00022801"/>
    </source>
</evidence>
<keyword evidence="9" id="KW-1185">Reference proteome</keyword>
<reference evidence="9" key="1">
    <citation type="journal article" date="2013" name="Science">
        <title>The Amborella genome and the evolution of flowering plants.</title>
        <authorList>
            <consortium name="Amborella Genome Project"/>
        </authorList>
    </citation>
    <scope>NUCLEOTIDE SEQUENCE [LARGE SCALE GENOMIC DNA]</scope>
</reference>
<evidence type="ECO:0000313" key="9">
    <source>
        <dbReference type="Proteomes" id="UP000017836"/>
    </source>
</evidence>
<dbReference type="SUPFAM" id="SSF51445">
    <property type="entry name" value="(Trans)glycosidases"/>
    <property type="match status" value="1"/>
</dbReference>
<dbReference type="Pfam" id="PF01120">
    <property type="entry name" value="Alpha_L_fucos"/>
    <property type="match status" value="1"/>
</dbReference>
<evidence type="ECO:0000313" key="8">
    <source>
        <dbReference type="EMBL" id="ERN19457.1"/>
    </source>
</evidence>
<dbReference type="HOGENOM" id="CLU_138847_0_0_1"/>
<keyword evidence="5" id="KW-0326">Glycosidase</keyword>
<feature type="domain" description="Glycoside hydrolase family 29 N-terminal" evidence="7">
    <location>
        <begin position="19"/>
        <end position="130"/>
    </location>
</feature>
<sequence>MHFGMNTFTDSEWGTGHESPTTFAPTSLDTSQWARVAKDSGFSLVILTAKHHDGFCLWPSKYTDHSVKFSPWKNGTGDVVHDFVDSARAQGLDVGLYLSPWDRHEHTYGRDLPYNEFYLGQLQELLRRYRT</sequence>
<keyword evidence="3" id="KW-0732">Signal</keyword>
<dbReference type="PANTHER" id="PTHR10030">
    <property type="entry name" value="ALPHA-L-FUCOSIDASE"/>
    <property type="match status" value="1"/>
</dbReference>
<dbReference type="Gramene" id="ERN19457">
    <property type="protein sequence ID" value="ERN19457"/>
    <property type="gene ID" value="AMTR_s00069p00183210"/>
</dbReference>
<dbReference type="GO" id="GO:0004560">
    <property type="term" value="F:alpha-L-fucosidase activity"/>
    <property type="evidence" value="ECO:0007669"/>
    <property type="project" value="UniProtKB-EC"/>
</dbReference>